<organism evidence="2 3">
    <name type="scientific">Nocardioides pinisoli</name>
    <dbReference type="NCBI Taxonomy" id="2950279"/>
    <lineage>
        <taxon>Bacteria</taxon>
        <taxon>Bacillati</taxon>
        <taxon>Actinomycetota</taxon>
        <taxon>Actinomycetes</taxon>
        <taxon>Propionibacteriales</taxon>
        <taxon>Nocardioidaceae</taxon>
        <taxon>Nocardioides</taxon>
    </lineage>
</organism>
<reference evidence="2 3" key="1">
    <citation type="submission" date="2022-06" db="EMBL/GenBank/DDBJ databases">
        <authorList>
            <person name="So Y."/>
        </authorList>
    </citation>
    <scope>NUCLEOTIDE SEQUENCE [LARGE SCALE GENOMIC DNA]</scope>
    <source>
        <strain evidence="2 3">STR3</strain>
    </source>
</reference>
<sequence length="218" mass="23582">MSFTVVLAAVGVVGLFYLGYRVLVQGKQLYGVERSREAGWDAGRQSTLDLAELQGWAVDEHPVRAWPDDLVSARPDARTCLLVVRGPDFEASTWAAKERLAGAGAGVQSRIWLLRLEAPEVRDELFVRRSTGGDELLLLPRRLEGRVQVQEPVGGLLAGGDFLAARDRLGPLVDQVAASGSWVITSPGEVTVLATLVPDADGFEWRLDLARRVAAALA</sequence>
<dbReference type="Proteomes" id="UP001204524">
    <property type="component" value="Unassembled WGS sequence"/>
</dbReference>
<keyword evidence="1" id="KW-0472">Membrane</keyword>
<keyword evidence="1" id="KW-1133">Transmembrane helix</keyword>
<comment type="caution">
    <text evidence="2">The sequence shown here is derived from an EMBL/GenBank/DDBJ whole genome shotgun (WGS) entry which is preliminary data.</text>
</comment>
<keyword evidence="3" id="KW-1185">Reference proteome</keyword>
<dbReference type="RefSeq" id="WP_254183173.1">
    <property type="nucleotide sequence ID" value="NZ_JANARS010000011.1"/>
</dbReference>
<dbReference type="EMBL" id="JANARS010000011">
    <property type="protein sequence ID" value="MCP3424010.1"/>
    <property type="molecule type" value="Genomic_DNA"/>
</dbReference>
<evidence type="ECO:0000313" key="3">
    <source>
        <dbReference type="Proteomes" id="UP001204524"/>
    </source>
</evidence>
<protein>
    <submittedName>
        <fullName evidence="2">Uncharacterized protein</fullName>
    </submittedName>
</protein>
<feature type="transmembrane region" description="Helical" evidence="1">
    <location>
        <begin position="6"/>
        <end position="24"/>
    </location>
</feature>
<evidence type="ECO:0000313" key="2">
    <source>
        <dbReference type="EMBL" id="MCP3424010.1"/>
    </source>
</evidence>
<keyword evidence="1" id="KW-0812">Transmembrane</keyword>
<evidence type="ECO:0000256" key="1">
    <source>
        <dbReference type="SAM" id="Phobius"/>
    </source>
</evidence>
<accession>A0ABT1L1V4</accession>
<name>A0ABT1L1V4_9ACTN</name>
<gene>
    <name evidence="2" type="ORF">NCI01_19570</name>
</gene>
<proteinExistence type="predicted"/>